<gene>
    <name evidence="1" type="ORF">ETD86_32735</name>
</gene>
<comment type="caution">
    <text evidence="1">The sequence shown here is derived from an EMBL/GenBank/DDBJ whole genome shotgun (WGS) entry which is preliminary data.</text>
</comment>
<reference evidence="1 2" key="1">
    <citation type="submission" date="2019-05" db="EMBL/GenBank/DDBJ databases">
        <title>Draft genome sequence of Nonomuraea turkmeniaca DSM 43926.</title>
        <authorList>
            <person name="Saricaoglu S."/>
            <person name="Isik K."/>
        </authorList>
    </citation>
    <scope>NUCLEOTIDE SEQUENCE [LARGE SCALE GENOMIC DNA]</scope>
    <source>
        <strain evidence="1 2">DSM 43926</strain>
    </source>
</reference>
<sequence>MTRALRSAGVWADGELARARPQIESCLDTGGPFPERLHLIALVVGFYGELFDLMRRFFGDAADLVETWDATTGVLTDAGLRDMLERTLRLIEPAGSPG</sequence>
<evidence type="ECO:0000313" key="1">
    <source>
        <dbReference type="EMBL" id="TMR12416.1"/>
    </source>
</evidence>
<proteinExistence type="predicted"/>
<evidence type="ECO:0000313" key="2">
    <source>
        <dbReference type="Proteomes" id="UP000309128"/>
    </source>
</evidence>
<dbReference type="OrthoDB" id="3186544at2"/>
<keyword evidence="2" id="KW-1185">Reference proteome</keyword>
<dbReference type="RefSeq" id="WP_138670516.1">
    <property type="nucleotide sequence ID" value="NZ_VCKY01000135.1"/>
</dbReference>
<name>A0A5S4F7T9_9ACTN</name>
<dbReference type="Proteomes" id="UP000309128">
    <property type="component" value="Unassembled WGS sequence"/>
</dbReference>
<organism evidence="1 2">
    <name type="scientific">Nonomuraea turkmeniaca</name>
    <dbReference type="NCBI Taxonomy" id="103838"/>
    <lineage>
        <taxon>Bacteria</taxon>
        <taxon>Bacillati</taxon>
        <taxon>Actinomycetota</taxon>
        <taxon>Actinomycetes</taxon>
        <taxon>Streptosporangiales</taxon>
        <taxon>Streptosporangiaceae</taxon>
        <taxon>Nonomuraea</taxon>
    </lineage>
</organism>
<accession>A0A5S4F7T9</accession>
<dbReference type="AlphaFoldDB" id="A0A5S4F7T9"/>
<dbReference type="EMBL" id="VCKY01000135">
    <property type="protein sequence ID" value="TMR12416.1"/>
    <property type="molecule type" value="Genomic_DNA"/>
</dbReference>
<protein>
    <submittedName>
        <fullName evidence="1">Uncharacterized protein</fullName>
    </submittedName>
</protein>